<organism evidence="4 5">
    <name type="scientific">Fragilariopsis cylindrus CCMP1102</name>
    <dbReference type="NCBI Taxonomy" id="635003"/>
    <lineage>
        <taxon>Eukaryota</taxon>
        <taxon>Sar</taxon>
        <taxon>Stramenopiles</taxon>
        <taxon>Ochrophyta</taxon>
        <taxon>Bacillariophyta</taxon>
        <taxon>Bacillariophyceae</taxon>
        <taxon>Bacillariophycidae</taxon>
        <taxon>Bacillariales</taxon>
        <taxon>Bacillariaceae</taxon>
        <taxon>Fragilariopsis</taxon>
    </lineage>
</organism>
<sequence length="435" mass="49771">MRENVGKRKRKNKLGTIINVKFAVIVMAIIATAMSYYSYWTKHFVLASDSLISLIKESAITLPQQQQEEEQKQALLLPLLSPPSIETPPHNLIFTYKDNILKTKEPRELYDNVVQTIRMYQNAWGIQLPETAYSSTTDDDLRYDNISNVYFLTDKECKEIIKQTEPRLLHRFVNEKIGMLRGDICRISALYLYGGYYMDLDLRAIHPFLINNDNADHDKNNDNDNFNIPSDNNNNNNNNNSTTTTNDTATTNAKNKIHKNLTFVTVNQTDSKQSTVWGEAKFFQAFIVSTPKHPILKKTFDVMVDYYNNDTKRNSREHMGVITLGKAYNDLRVSLLASTAAINTEDKNSNNAAVATSVDNNKNNKLLLYFQTSKLLGEALITDINKEYWGYSLQNGIGCCCNYVVHDSIQKIPYFFSRFPSAIKRSRQKKLCSVT</sequence>
<dbReference type="InterPro" id="IPR007577">
    <property type="entry name" value="GlycoTrfase_DXD_sugar-bd_CS"/>
</dbReference>
<proteinExistence type="predicted"/>
<dbReference type="GO" id="GO:0000030">
    <property type="term" value="F:mannosyltransferase activity"/>
    <property type="evidence" value="ECO:0007669"/>
    <property type="project" value="TreeGrafter"/>
</dbReference>
<dbReference type="PANTHER" id="PTHR32385:SF15">
    <property type="entry name" value="INOSITOL PHOSPHOCERAMIDE MANNOSYLTRANSFERASE 1"/>
    <property type="match status" value="1"/>
</dbReference>
<accession>A0A1E7FZ01</accession>
<evidence type="ECO:0000256" key="1">
    <source>
        <dbReference type="ARBA" id="ARBA00022679"/>
    </source>
</evidence>
<reference evidence="4 5" key="1">
    <citation type="submission" date="2016-09" db="EMBL/GenBank/DDBJ databases">
        <title>Extensive genetic diversity and differential bi-allelic expression allows diatom success in the polar Southern Ocean.</title>
        <authorList>
            <consortium name="DOE Joint Genome Institute"/>
            <person name="Mock T."/>
            <person name="Otillar R.P."/>
            <person name="Strauss J."/>
            <person name="Dupont C."/>
            <person name="Frickenhaus S."/>
            <person name="Maumus F."/>
            <person name="Mcmullan M."/>
            <person name="Sanges R."/>
            <person name="Schmutz J."/>
            <person name="Toseland A."/>
            <person name="Valas R."/>
            <person name="Veluchamy A."/>
            <person name="Ward B.J."/>
            <person name="Allen A."/>
            <person name="Barry K."/>
            <person name="Falciatore A."/>
            <person name="Ferrante M."/>
            <person name="Fortunato A.E."/>
            <person name="Gloeckner G."/>
            <person name="Gruber A."/>
            <person name="Hipkin R."/>
            <person name="Janech M."/>
            <person name="Kroth P."/>
            <person name="Leese F."/>
            <person name="Lindquist E."/>
            <person name="Lyon B.R."/>
            <person name="Martin J."/>
            <person name="Mayer C."/>
            <person name="Parker M."/>
            <person name="Quesneville H."/>
            <person name="Raymond J."/>
            <person name="Uhlig C."/>
            <person name="Valentin K.U."/>
            <person name="Worden A.Z."/>
            <person name="Armbrust E.V."/>
            <person name="Bowler C."/>
            <person name="Green B."/>
            <person name="Moulton V."/>
            <person name="Van Oosterhout C."/>
            <person name="Grigoriev I."/>
        </authorList>
    </citation>
    <scope>NUCLEOTIDE SEQUENCE [LARGE SCALE GENOMIC DNA]</scope>
    <source>
        <strain evidence="4 5">CCMP1102</strain>
    </source>
</reference>
<feature type="region of interest" description="Disordered" evidence="2">
    <location>
        <begin position="220"/>
        <end position="253"/>
    </location>
</feature>
<dbReference type="EMBL" id="KV784353">
    <property type="protein sequence ID" value="OEU23344.1"/>
    <property type="molecule type" value="Genomic_DNA"/>
</dbReference>
<evidence type="ECO:0000256" key="3">
    <source>
        <dbReference type="SAM" id="Phobius"/>
    </source>
</evidence>
<keyword evidence="3" id="KW-0812">Transmembrane</keyword>
<evidence type="ECO:0000313" key="5">
    <source>
        <dbReference type="Proteomes" id="UP000095751"/>
    </source>
</evidence>
<dbReference type="InterPro" id="IPR029044">
    <property type="entry name" value="Nucleotide-diphossugar_trans"/>
</dbReference>
<dbReference type="PANTHER" id="PTHR32385">
    <property type="entry name" value="MANNOSYL PHOSPHORYLINOSITOL CERAMIDE SYNTHASE"/>
    <property type="match status" value="1"/>
</dbReference>
<keyword evidence="1" id="KW-0808">Transferase</keyword>
<gene>
    <name evidence="4" type="ORF">FRACYDRAFT_233516</name>
</gene>
<dbReference type="GO" id="GO:0016020">
    <property type="term" value="C:membrane"/>
    <property type="evidence" value="ECO:0007669"/>
    <property type="project" value="GOC"/>
</dbReference>
<keyword evidence="3" id="KW-1133">Transmembrane helix</keyword>
<dbReference type="InterPro" id="IPR051706">
    <property type="entry name" value="Glycosyltransferase_domain"/>
</dbReference>
<dbReference type="InParanoid" id="A0A1E7FZ01"/>
<dbReference type="Gene3D" id="3.90.550.20">
    <property type="match status" value="1"/>
</dbReference>
<feature type="compositionally biased region" description="Low complexity" evidence="2">
    <location>
        <begin position="223"/>
        <end position="253"/>
    </location>
</feature>
<evidence type="ECO:0000313" key="4">
    <source>
        <dbReference type="EMBL" id="OEU23344.1"/>
    </source>
</evidence>
<dbReference type="Proteomes" id="UP000095751">
    <property type="component" value="Unassembled WGS sequence"/>
</dbReference>
<feature type="transmembrane region" description="Helical" evidence="3">
    <location>
        <begin position="20"/>
        <end position="40"/>
    </location>
</feature>
<dbReference type="AlphaFoldDB" id="A0A1E7FZ01"/>
<protein>
    <submittedName>
        <fullName evidence="4">Uncharacterized protein</fullName>
    </submittedName>
</protein>
<dbReference type="KEGG" id="fcy:FRACYDRAFT_233516"/>
<evidence type="ECO:0000256" key="2">
    <source>
        <dbReference type="SAM" id="MobiDB-lite"/>
    </source>
</evidence>
<dbReference type="Pfam" id="PF04488">
    <property type="entry name" value="Gly_transf_sug"/>
    <property type="match status" value="1"/>
</dbReference>
<dbReference type="SUPFAM" id="SSF53448">
    <property type="entry name" value="Nucleotide-diphospho-sugar transferases"/>
    <property type="match status" value="1"/>
</dbReference>
<dbReference type="GO" id="GO:0051999">
    <property type="term" value="P:mannosyl-inositol phosphorylceramide biosynthetic process"/>
    <property type="evidence" value="ECO:0007669"/>
    <property type="project" value="TreeGrafter"/>
</dbReference>
<keyword evidence="3" id="KW-0472">Membrane</keyword>
<keyword evidence="5" id="KW-1185">Reference proteome</keyword>
<name>A0A1E7FZ01_9STRA</name>